<proteinExistence type="predicted"/>
<accession>A0A1Z3ML63</accession>
<dbReference type="AlphaFoldDB" id="A0A1Z3ML63"/>
<name>A0A1Z3ML63_ALCFA</name>
<feature type="transmembrane region" description="Helical" evidence="2">
    <location>
        <begin position="41"/>
        <end position="63"/>
    </location>
</feature>
<dbReference type="RefSeq" id="WP_086069313.1">
    <property type="nucleotide sequence ID" value="NZ_KY623659.1"/>
</dbReference>
<keyword evidence="2" id="KW-0812">Transmembrane</keyword>
<geneLocation type="plasmid" evidence="3">
    <name>pGZAF1_VIM</name>
</geneLocation>
<protein>
    <submittedName>
        <fullName evidence="3">Uncharacterized protein</fullName>
    </submittedName>
</protein>
<evidence type="ECO:0000256" key="2">
    <source>
        <dbReference type="SAM" id="Phobius"/>
    </source>
</evidence>
<keyword evidence="3" id="KW-0614">Plasmid</keyword>
<keyword evidence="2" id="KW-1133">Transmembrane helix</keyword>
<evidence type="ECO:0000256" key="1">
    <source>
        <dbReference type="SAM" id="MobiDB-lite"/>
    </source>
</evidence>
<keyword evidence="2" id="KW-0472">Membrane</keyword>
<feature type="compositionally biased region" description="Basic and acidic residues" evidence="1">
    <location>
        <begin position="94"/>
        <end position="104"/>
    </location>
</feature>
<sequence>MVKKWNGEFRSLVISEEGNPELYAELNHYESRDRTNRLRSLALIGLFALQSRALAMAGASIVVEQGRGGLEVNGVDSSQQEARAPRRSNGLKKKMLDSLQSKDG</sequence>
<feature type="region of interest" description="Disordered" evidence="1">
    <location>
        <begin position="72"/>
        <end position="104"/>
    </location>
</feature>
<reference evidence="3" key="1">
    <citation type="submission" date="2017-02" db="EMBL/GenBank/DDBJ databases">
        <title>Emergence of VIM metallo-beta-lactamase producing Alcaligenes faecalis in GAZA, Palestine.</title>
        <authorList>
            <person name="Al Laham N."/>
            <person name="Chavda K."/>
            <person name="Cienfuegos V."/>
            <person name="Kreiswirth B."/>
            <person name="Chen L."/>
        </authorList>
    </citation>
    <scope>NUCLEOTIDE SEQUENCE</scope>
    <source>
        <strain evidence="3">GZAF1</strain>
        <plasmid evidence="3">pGZAF1_VIM</plasmid>
    </source>
</reference>
<evidence type="ECO:0000313" key="3">
    <source>
        <dbReference type="EMBL" id="ASD48523.1"/>
    </source>
</evidence>
<dbReference type="EMBL" id="KY623659">
    <property type="protein sequence ID" value="ASD48523.1"/>
    <property type="molecule type" value="Genomic_DNA"/>
</dbReference>
<organism evidence="3">
    <name type="scientific">Alcaligenes faecalis</name>
    <dbReference type="NCBI Taxonomy" id="511"/>
    <lineage>
        <taxon>Bacteria</taxon>
        <taxon>Pseudomonadati</taxon>
        <taxon>Pseudomonadota</taxon>
        <taxon>Betaproteobacteria</taxon>
        <taxon>Burkholderiales</taxon>
        <taxon>Alcaligenaceae</taxon>
        <taxon>Alcaligenes</taxon>
    </lineage>
</organism>